<organism evidence="3 4">
    <name type="scientific">Ceriporiopsis subvermispora (strain B)</name>
    <name type="common">White-rot fungus</name>
    <name type="synonym">Gelatoporia subvermispora</name>
    <dbReference type="NCBI Taxonomy" id="914234"/>
    <lineage>
        <taxon>Eukaryota</taxon>
        <taxon>Fungi</taxon>
        <taxon>Dikarya</taxon>
        <taxon>Basidiomycota</taxon>
        <taxon>Agaricomycotina</taxon>
        <taxon>Agaricomycetes</taxon>
        <taxon>Polyporales</taxon>
        <taxon>Gelatoporiaceae</taxon>
        <taxon>Gelatoporia</taxon>
    </lineage>
</organism>
<reference evidence="3 4" key="1">
    <citation type="journal article" date="2012" name="Proc. Natl. Acad. Sci. U.S.A.">
        <title>Comparative genomics of Ceriporiopsis subvermispora and Phanerochaete chrysosporium provide insight into selective ligninolysis.</title>
        <authorList>
            <person name="Fernandez-Fueyo E."/>
            <person name="Ruiz-Duenas F.J."/>
            <person name="Ferreira P."/>
            <person name="Floudas D."/>
            <person name="Hibbett D.S."/>
            <person name="Canessa P."/>
            <person name="Larrondo L.F."/>
            <person name="James T.Y."/>
            <person name="Seelenfreund D."/>
            <person name="Lobos S."/>
            <person name="Polanco R."/>
            <person name="Tello M."/>
            <person name="Honda Y."/>
            <person name="Watanabe T."/>
            <person name="Watanabe T."/>
            <person name="Ryu J.S."/>
            <person name="Kubicek C.P."/>
            <person name="Schmoll M."/>
            <person name="Gaskell J."/>
            <person name="Hammel K.E."/>
            <person name="St John F.J."/>
            <person name="Vanden Wymelenberg A."/>
            <person name="Sabat G."/>
            <person name="Splinter BonDurant S."/>
            <person name="Syed K."/>
            <person name="Yadav J.S."/>
            <person name="Doddapaneni H."/>
            <person name="Subramanian V."/>
            <person name="Lavin J.L."/>
            <person name="Oguiza J.A."/>
            <person name="Perez G."/>
            <person name="Pisabarro A.G."/>
            <person name="Ramirez L."/>
            <person name="Santoyo F."/>
            <person name="Master E."/>
            <person name="Coutinho P.M."/>
            <person name="Henrissat B."/>
            <person name="Lombard V."/>
            <person name="Magnuson J.K."/>
            <person name="Kuees U."/>
            <person name="Hori C."/>
            <person name="Igarashi K."/>
            <person name="Samejima M."/>
            <person name="Held B.W."/>
            <person name="Barry K.W."/>
            <person name="LaButti K.M."/>
            <person name="Lapidus A."/>
            <person name="Lindquist E.A."/>
            <person name="Lucas S.M."/>
            <person name="Riley R."/>
            <person name="Salamov A.A."/>
            <person name="Hoffmeister D."/>
            <person name="Schwenk D."/>
            <person name="Hadar Y."/>
            <person name="Yarden O."/>
            <person name="de Vries R.P."/>
            <person name="Wiebenga A."/>
            <person name="Stenlid J."/>
            <person name="Eastwood D."/>
            <person name="Grigoriev I.V."/>
            <person name="Berka R.M."/>
            <person name="Blanchette R.A."/>
            <person name="Kersten P."/>
            <person name="Martinez A.T."/>
            <person name="Vicuna R."/>
            <person name="Cullen D."/>
        </authorList>
    </citation>
    <scope>NUCLEOTIDE SEQUENCE [LARGE SCALE GENOMIC DNA]</scope>
    <source>
        <strain evidence="3 4">B</strain>
    </source>
</reference>
<feature type="domain" description="Aminoglycoside phosphotransferase" evidence="2">
    <location>
        <begin position="46"/>
        <end position="227"/>
    </location>
</feature>
<evidence type="ECO:0000259" key="2">
    <source>
        <dbReference type="Pfam" id="PF01636"/>
    </source>
</evidence>
<dbReference type="HOGENOM" id="CLU_021768_3_0_1"/>
<dbReference type="Proteomes" id="UP000016930">
    <property type="component" value="Unassembled WGS sequence"/>
</dbReference>
<protein>
    <recommendedName>
        <fullName evidence="2">Aminoglycoside phosphotransferase domain-containing protein</fullName>
    </recommendedName>
</protein>
<sequence>MFLATLFQLFFDVHSWYLSTWCNRPFAGRVRVLSCRLVVKRNALFGADEADILRYIRKNTIIPVPRVILSARGFGSTFMLMEFVEGEVLEYAWRDLNEGQRTKVIGQLRAHVMQLRSLHPPDPRAVCGLGGAACKDARLQSYGSFGPFAAVSDFHDHLTRAATPWIDEVYLENIRRRMSDNYRVMFTHSDLAPRNIIVRGDDIAAIIDWEHAGWYPEYWEYVKALYHPMSVKDQSWNDVVKDMIPQGYEKEWKLDKEMTDHMVGAI</sequence>
<feature type="chain" id="PRO_5013062351" description="Aminoglycoside phosphotransferase domain-containing protein" evidence="1">
    <location>
        <begin position="16"/>
        <end position="266"/>
    </location>
</feature>
<dbReference type="Pfam" id="PF01636">
    <property type="entry name" value="APH"/>
    <property type="match status" value="1"/>
</dbReference>
<feature type="signal peptide" evidence="1">
    <location>
        <begin position="1"/>
        <end position="15"/>
    </location>
</feature>
<dbReference type="PANTHER" id="PTHR21310">
    <property type="entry name" value="AMINOGLYCOSIDE PHOSPHOTRANSFERASE-RELATED-RELATED"/>
    <property type="match status" value="1"/>
</dbReference>
<name>M2QFQ9_CERS8</name>
<dbReference type="OrthoDB" id="5404599at2759"/>
<dbReference type="CDD" id="cd05120">
    <property type="entry name" value="APH_ChoK_like"/>
    <property type="match status" value="1"/>
</dbReference>
<evidence type="ECO:0000313" key="4">
    <source>
        <dbReference type="Proteomes" id="UP000016930"/>
    </source>
</evidence>
<evidence type="ECO:0000256" key="1">
    <source>
        <dbReference type="SAM" id="SignalP"/>
    </source>
</evidence>
<accession>M2QFQ9</accession>
<dbReference type="InterPro" id="IPR011009">
    <property type="entry name" value="Kinase-like_dom_sf"/>
</dbReference>
<dbReference type="EMBL" id="KB445799">
    <property type="protein sequence ID" value="EMD35878.1"/>
    <property type="molecule type" value="Genomic_DNA"/>
</dbReference>
<dbReference type="PANTHER" id="PTHR21310:SF58">
    <property type="entry name" value="AMINOGLYCOSIDE PHOSPHOTRANSFERASE DOMAIN-CONTAINING PROTEIN"/>
    <property type="match status" value="1"/>
</dbReference>
<keyword evidence="4" id="KW-1185">Reference proteome</keyword>
<keyword evidence="1" id="KW-0732">Signal</keyword>
<evidence type="ECO:0000313" key="3">
    <source>
        <dbReference type="EMBL" id="EMD35878.1"/>
    </source>
</evidence>
<dbReference type="InterPro" id="IPR002575">
    <property type="entry name" value="Aminoglycoside_PTrfase"/>
</dbReference>
<dbReference type="SUPFAM" id="SSF56112">
    <property type="entry name" value="Protein kinase-like (PK-like)"/>
    <property type="match status" value="1"/>
</dbReference>
<dbReference type="InterPro" id="IPR051678">
    <property type="entry name" value="AGP_Transferase"/>
</dbReference>
<gene>
    <name evidence="3" type="ORF">CERSUDRAFT_156636</name>
</gene>
<dbReference type="AlphaFoldDB" id="M2QFQ9"/>
<proteinExistence type="predicted"/>
<dbReference type="STRING" id="914234.M2QFQ9"/>
<dbReference type="Gene3D" id="3.90.1200.10">
    <property type="match status" value="1"/>
</dbReference>